<protein>
    <submittedName>
        <fullName evidence="1">Uncharacterized protein</fullName>
    </submittedName>
</protein>
<sequence length="119" mass="13542">MNLQEKYQDQQLEHMIDQAMIYQCACPAQVARLMLALREVHGYEQACLSRDDAPLRETHHLIAEATAQAHAVLQACLDSVIELEGWDTSHLTMPEGLRKLQQQEIQRWLAGRHGQGSQP</sequence>
<proteinExistence type="predicted"/>
<accession>A0ABQ5Y8K8</accession>
<dbReference type="RefSeq" id="WP_284194431.1">
    <property type="nucleotide sequence ID" value="NZ_BSOG01000001.1"/>
</dbReference>
<dbReference type="EMBL" id="BSOG01000001">
    <property type="protein sequence ID" value="GLR11267.1"/>
    <property type="molecule type" value="Genomic_DNA"/>
</dbReference>
<comment type="caution">
    <text evidence="1">The sequence shown here is derived from an EMBL/GenBank/DDBJ whole genome shotgun (WGS) entry which is preliminary data.</text>
</comment>
<dbReference type="Proteomes" id="UP001156706">
    <property type="component" value="Unassembled WGS sequence"/>
</dbReference>
<reference evidence="2" key="1">
    <citation type="journal article" date="2019" name="Int. J. Syst. Evol. Microbiol.">
        <title>The Global Catalogue of Microorganisms (GCM) 10K type strain sequencing project: providing services to taxonomists for standard genome sequencing and annotation.</title>
        <authorList>
            <consortium name="The Broad Institute Genomics Platform"/>
            <consortium name="The Broad Institute Genome Sequencing Center for Infectious Disease"/>
            <person name="Wu L."/>
            <person name="Ma J."/>
        </authorList>
    </citation>
    <scope>NUCLEOTIDE SEQUENCE [LARGE SCALE GENOMIC DNA]</scope>
    <source>
        <strain evidence="2">NBRC 110044</strain>
    </source>
</reference>
<keyword evidence="2" id="KW-1185">Reference proteome</keyword>
<gene>
    <name evidence="1" type="ORF">GCM10007907_00570</name>
</gene>
<name>A0ABQ5Y8K8_9NEIS</name>
<evidence type="ECO:0000313" key="1">
    <source>
        <dbReference type="EMBL" id="GLR11267.1"/>
    </source>
</evidence>
<organism evidence="1 2">
    <name type="scientific">Chitinimonas prasina</name>
    <dbReference type="NCBI Taxonomy" id="1434937"/>
    <lineage>
        <taxon>Bacteria</taxon>
        <taxon>Pseudomonadati</taxon>
        <taxon>Pseudomonadota</taxon>
        <taxon>Betaproteobacteria</taxon>
        <taxon>Neisseriales</taxon>
        <taxon>Chitinibacteraceae</taxon>
        <taxon>Chitinimonas</taxon>
    </lineage>
</organism>
<evidence type="ECO:0000313" key="2">
    <source>
        <dbReference type="Proteomes" id="UP001156706"/>
    </source>
</evidence>